<dbReference type="OrthoDB" id="9784823at2"/>
<dbReference type="SUPFAM" id="SSF53335">
    <property type="entry name" value="S-adenosyl-L-methionine-dependent methyltransferases"/>
    <property type="match status" value="1"/>
</dbReference>
<dbReference type="InterPro" id="IPR003356">
    <property type="entry name" value="DNA_methylase_A-5"/>
</dbReference>
<dbReference type="AlphaFoldDB" id="A0A423KKZ7"/>
<dbReference type="GO" id="GO:0032259">
    <property type="term" value="P:methylation"/>
    <property type="evidence" value="ECO:0007669"/>
    <property type="project" value="UniProtKB-KW"/>
</dbReference>
<protein>
    <submittedName>
        <fullName evidence="3">SAM-dependent methyltransferase</fullName>
    </submittedName>
</protein>
<dbReference type="Proteomes" id="UP000283627">
    <property type="component" value="Unassembled WGS sequence"/>
</dbReference>
<feature type="domain" description="DNA methylase adenine-specific" evidence="2">
    <location>
        <begin position="296"/>
        <end position="474"/>
    </location>
</feature>
<dbReference type="Gene3D" id="3.40.50.150">
    <property type="entry name" value="Vaccinia Virus protein VP39"/>
    <property type="match status" value="1"/>
</dbReference>
<name>A0A423KKZ7_9PSED</name>
<dbReference type="PANTHER" id="PTHR42998:SF1">
    <property type="entry name" value="TYPE I RESTRICTION ENZYME HINDI METHYLASE SUBUNIT"/>
    <property type="match status" value="1"/>
</dbReference>
<evidence type="ECO:0000256" key="1">
    <source>
        <dbReference type="ARBA" id="ARBA00006594"/>
    </source>
</evidence>
<comment type="caution">
    <text evidence="3">The sequence shown here is derived from an EMBL/GenBank/DDBJ whole genome shotgun (WGS) entry which is preliminary data.</text>
</comment>
<organism evidence="3 4">
    <name type="scientific">Pseudomonas frederiksbergensis</name>
    <dbReference type="NCBI Taxonomy" id="104087"/>
    <lineage>
        <taxon>Bacteria</taxon>
        <taxon>Pseudomonadati</taxon>
        <taxon>Pseudomonadota</taxon>
        <taxon>Gammaproteobacteria</taxon>
        <taxon>Pseudomonadales</taxon>
        <taxon>Pseudomonadaceae</taxon>
        <taxon>Pseudomonas</taxon>
    </lineage>
</organism>
<sequence length="708" mass="79489">MANVQTLDQRYQEIRNQYLEYTEHTPLASEHDFVKAGLIWGEDQGNQTPSVLLVALEPGHWEYSREDKLDQLAYELLSSVNGDWPVFAHMQDNKNSRCYSLFGVDGSDGTHSVDEVPSIELIRNYEKLEKDPTFRWSMRIYTRLMHRFDAFHEQVFQTVKDRVNDKNDIIEEVAKLLFLETFRVHHGEELNFTDHEGRTQGFREVFDYEYVAKHGAKAVEQIKAAFEVFKAHEDYVVVSDDGSRNAIFPSDSHLRLTRPENYRTLLEAMQNLGPVTDNQGRAIAGKEEGTLADVAGDLLGRVFDVFLRANFESKGGLGVYLTPNPVKQAMLEIAMHDIQQDNAIMERLVSGAFRFCDPTCGSFGFGSVALSHIESVVDHLGGMSDAQKEKLKQTLRDTAFTGADAAPRMVMLARVNMALQGAPKAKIFYTDNSLTTNAFKPNCFDLICTNPPFGTPKFTSDKKGKESKERYEAQMEQVLGGFRPTEKVVDEYVAYYDHLQMKWEDTGDLYLNEDGVPKWPGYRTDLRNISTSKKAQYKLFPSTSGLALGSKPDGKGNWKPVGANIDPAVLFIDRCLQLLRPGGRLMIVLPDGVLCNSGDRYVREYIMGKKDEITGQFVGGKAIVKAVLSLPSDTFKLSGTGAKTSVVYLQKRNASKEHTEQFLPEPQGDVFMAVAETLGYVVKNNIEDYSAGVPNDLDKIVGAYKRGE</sequence>
<evidence type="ECO:0000313" key="4">
    <source>
        <dbReference type="Proteomes" id="UP000283627"/>
    </source>
</evidence>
<keyword evidence="3" id="KW-0808">Transferase</keyword>
<proteinExistence type="inferred from homology"/>
<dbReference type="GO" id="GO:0008170">
    <property type="term" value="F:N-methyltransferase activity"/>
    <property type="evidence" value="ECO:0007669"/>
    <property type="project" value="InterPro"/>
</dbReference>
<dbReference type="EMBL" id="MOBP01000006">
    <property type="protein sequence ID" value="RON54555.1"/>
    <property type="molecule type" value="Genomic_DNA"/>
</dbReference>
<gene>
    <name evidence="3" type="ORF">BK665_09490</name>
</gene>
<dbReference type="GO" id="GO:0003677">
    <property type="term" value="F:DNA binding"/>
    <property type="evidence" value="ECO:0007669"/>
    <property type="project" value="InterPro"/>
</dbReference>
<accession>A0A423KKZ7</accession>
<dbReference type="InterPro" id="IPR052916">
    <property type="entry name" value="Type-I_RE_MTase_Subunit"/>
</dbReference>
<reference evidence="3 4" key="1">
    <citation type="submission" date="2016-10" db="EMBL/GenBank/DDBJ databases">
        <title>Comparative genome analysis of multiple Pseudomonas spp. focuses on biocontrol and plant growth promoting traits.</title>
        <authorList>
            <person name="Tao X.-Y."/>
            <person name="Taylor C.G."/>
        </authorList>
    </citation>
    <scope>NUCLEOTIDE SEQUENCE [LARGE SCALE GENOMIC DNA]</scope>
    <source>
        <strain evidence="3 4">39A2</strain>
    </source>
</reference>
<dbReference type="Pfam" id="PF02384">
    <property type="entry name" value="N6_Mtase"/>
    <property type="match status" value="2"/>
</dbReference>
<keyword evidence="3" id="KW-0489">Methyltransferase</keyword>
<dbReference type="InterPro" id="IPR029063">
    <property type="entry name" value="SAM-dependent_MTases_sf"/>
</dbReference>
<dbReference type="PANTHER" id="PTHR42998">
    <property type="entry name" value="TYPE I RESTRICTION ENZYME HINDVIIP M PROTEIN-RELATED"/>
    <property type="match status" value="1"/>
</dbReference>
<comment type="similarity">
    <text evidence="1">Belongs to the N(4)/N(6)-methyltransferase family.</text>
</comment>
<evidence type="ECO:0000259" key="2">
    <source>
        <dbReference type="Pfam" id="PF02384"/>
    </source>
</evidence>
<dbReference type="RefSeq" id="WP_123405094.1">
    <property type="nucleotide sequence ID" value="NZ_MOBP01000006.1"/>
</dbReference>
<evidence type="ECO:0000313" key="3">
    <source>
        <dbReference type="EMBL" id="RON54555.1"/>
    </source>
</evidence>
<feature type="domain" description="DNA methylase adenine-specific" evidence="2">
    <location>
        <begin position="570"/>
        <end position="671"/>
    </location>
</feature>
<dbReference type="PRINTS" id="PR00507">
    <property type="entry name" value="N12N6MTFRASE"/>
</dbReference>